<dbReference type="PANTHER" id="PTHR46708">
    <property type="entry name" value="TENASCIN"/>
    <property type="match status" value="1"/>
</dbReference>
<name>A0ABU2YF02_9FLAO</name>
<evidence type="ECO:0000259" key="2">
    <source>
        <dbReference type="PROSITE" id="PS50853"/>
    </source>
</evidence>
<keyword evidence="4" id="KW-1185">Reference proteome</keyword>
<organism evidence="3 4">
    <name type="scientific">Patiriisocius hiemis</name>
    <dbReference type="NCBI Taxonomy" id="3075604"/>
    <lineage>
        <taxon>Bacteria</taxon>
        <taxon>Pseudomonadati</taxon>
        <taxon>Bacteroidota</taxon>
        <taxon>Flavobacteriia</taxon>
        <taxon>Flavobacteriales</taxon>
        <taxon>Flavobacteriaceae</taxon>
        <taxon>Patiriisocius</taxon>
    </lineage>
</organism>
<dbReference type="PROSITE" id="PS51257">
    <property type="entry name" value="PROKAR_LIPOPROTEIN"/>
    <property type="match status" value="1"/>
</dbReference>
<dbReference type="InterPro" id="IPR013783">
    <property type="entry name" value="Ig-like_fold"/>
</dbReference>
<keyword evidence="1" id="KW-0677">Repeat</keyword>
<dbReference type="CDD" id="cd00063">
    <property type="entry name" value="FN3"/>
    <property type="match status" value="2"/>
</dbReference>
<comment type="caution">
    <text evidence="3">The sequence shown here is derived from an EMBL/GenBank/DDBJ whole genome shotgun (WGS) entry which is preliminary data.</text>
</comment>
<dbReference type="RefSeq" id="WP_311333403.1">
    <property type="nucleotide sequence ID" value="NZ_JAVRHZ010000006.1"/>
</dbReference>
<dbReference type="EMBL" id="JAVRHZ010000006">
    <property type="protein sequence ID" value="MDT0556451.1"/>
    <property type="molecule type" value="Genomic_DNA"/>
</dbReference>
<evidence type="ECO:0000256" key="1">
    <source>
        <dbReference type="ARBA" id="ARBA00022737"/>
    </source>
</evidence>
<dbReference type="Gene3D" id="2.60.40.10">
    <property type="entry name" value="Immunoglobulins"/>
    <property type="match status" value="2"/>
</dbReference>
<feature type="domain" description="Fibronectin type-III" evidence="2">
    <location>
        <begin position="30"/>
        <end position="117"/>
    </location>
</feature>
<sequence>MKKLFLSAFIALALFACDKDDDTGNPNCNEPGEITLEEINSGSVLFSWEPNGETAWQIEYGLRGFDVGNGTIRGTSERDFFIEGLEPLTDYTILLRANCGSDGFSSDRRVDFSTIESTNSCMTPTDVFVADVGTDFFSIGWQENGETAWQVEYGPSGFSLGTGTVIETSQSNITISGLPSQTTYEVYVRANCGSQGFSDYADAIVVTTN</sequence>
<feature type="domain" description="Fibronectin type-III" evidence="2">
    <location>
        <begin position="123"/>
        <end position="209"/>
    </location>
</feature>
<dbReference type="Proteomes" id="UP001254488">
    <property type="component" value="Unassembled WGS sequence"/>
</dbReference>
<dbReference type="PROSITE" id="PS50853">
    <property type="entry name" value="FN3"/>
    <property type="match status" value="2"/>
</dbReference>
<reference evidence="3 4" key="1">
    <citation type="submission" date="2023-09" db="EMBL/GenBank/DDBJ databases">
        <authorList>
            <person name="Rey-Velasco X."/>
        </authorList>
    </citation>
    <scope>NUCLEOTIDE SEQUENCE [LARGE SCALE GENOMIC DNA]</scope>
    <source>
        <strain evidence="3 4">W242</strain>
    </source>
</reference>
<dbReference type="InterPro" id="IPR050991">
    <property type="entry name" value="ECM_Regulatory_Proteins"/>
</dbReference>
<accession>A0ABU2YF02</accession>
<dbReference type="SUPFAM" id="SSF49265">
    <property type="entry name" value="Fibronectin type III"/>
    <property type="match status" value="1"/>
</dbReference>
<dbReference type="PANTHER" id="PTHR46708:SF2">
    <property type="entry name" value="FIBRONECTIN TYPE-III DOMAIN-CONTAINING PROTEIN"/>
    <property type="match status" value="1"/>
</dbReference>
<dbReference type="SMART" id="SM00060">
    <property type="entry name" value="FN3"/>
    <property type="match status" value="2"/>
</dbReference>
<proteinExistence type="predicted"/>
<dbReference type="InterPro" id="IPR036116">
    <property type="entry name" value="FN3_sf"/>
</dbReference>
<evidence type="ECO:0000313" key="3">
    <source>
        <dbReference type="EMBL" id="MDT0556451.1"/>
    </source>
</evidence>
<protein>
    <submittedName>
        <fullName evidence="3">Fibronectin type III domain-containing protein</fullName>
    </submittedName>
</protein>
<evidence type="ECO:0000313" key="4">
    <source>
        <dbReference type="Proteomes" id="UP001254488"/>
    </source>
</evidence>
<gene>
    <name evidence="3" type="ORF">RM538_10575</name>
</gene>
<dbReference type="InterPro" id="IPR003961">
    <property type="entry name" value="FN3_dom"/>
</dbReference>